<dbReference type="Pfam" id="PF08846">
    <property type="entry name" value="DUF1816"/>
    <property type="match status" value="1"/>
</dbReference>
<evidence type="ECO:0000313" key="2">
    <source>
        <dbReference type="Proteomes" id="UP001333818"/>
    </source>
</evidence>
<accession>A0AAW9PSJ7</accession>
<proteinExistence type="predicted"/>
<dbReference type="InterPro" id="IPR014945">
    <property type="entry name" value="DUF1816"/>
</dbReference>
<evidence type="ECO:0000313" key="1">
    <source>
        <dbReference type="EMBL" id="MEE3715322.1"/>
    </source>
</evidence>
<dbReference type="Proteomes" id="UP001333818">
    <property type="component" value="Unassembled WGS sequence"/>
</dbReference>
<keyword evidence="2" id="KW-1185">Reference proteome</keyword>
<protein>
    <submittedName>
        <fullName evidence="1">DUF1816 domain-containing protein</fullName>
    </submittedName>
</protein>
<gene>
    <name evidence="1" type="ORF">V2H45_01025</name>
</gene>
<dbReference type="AlphaFoldDB" id="A0AAW9PSJ7"/>
<reference evidence="1" key="1">
    <citation type="submission" date="2024-01" db="EMBL/GenBank/DDBJ databases">
        <title>Bank of Algae and Cyanobacteria of the Azores (BACA) strain genomes.</title>
        <authorList>
            <person name="Luz R."/>
            <person name="Cordeiro R."/>
            <person name="Fonseca A."/>
            <person name="Goncalves V."/>
        </authorList>
    </citation>
    <scope>NUCLEOTIDE SEQUENCE</scope>
    <source>
        <strain evidence="1">BACA0141</strain>
    </source>
</reference>
<name>A0AAW9PSJ7_9CYAN</name>
<sequence>MSNNVFKNFATSVLEKLGLAVWVEVATESPRCTYYFGPFLSTQEAEAAKLGYLEDLEAEGATGIAAIVKRCNPEKLTVYDETLDFRLNRTPSLSGHSF</sequence>
<dbReference type="EMBL" id="JAZBJZ010000002">
    <property type="protein sequence ID" value="MEE3715322.1"/>
    <property type="molecule type" value="Genomic_DNA"/>
</dbReference>
<organism evidence="1 2">
    <name type="scientific">Tumidithrix elongata BACA0141</name>
    <dbReference type="NCBI Taxonomy" id="2716417"/>
    <lineage>
        <taxon>Bacteria</taxon>
        <taxon>Bacillati</taxon>
        <taxon>Cyanobacteriota</taxon>
        <taxon>Cyanophyceae</taxon>
        <taxon>Pseudanabaenales</taxon>
        <taxon>Pseudanabaenaceae</taxon>
        <taxon>Tumidithrix</taxon>
        <taxon>Tumidithrix elongata</taxon>
    </lineage>
</organism>
<comment type="caution">
    <text evidence="1">The sequence shown here is derived from an EMBL/GenBank/DDBJ whole genome shotgun (WGS) entry which is preliminary data.</text>
</comment>